<name>A0A7W7IT25_9CAUL</name>
<keyword evidence="1" id="KW-0175">Coiled coil</keyword>
<sequence length="186" mass="20488">MTAPTTRETADHAELARIEALLREHIKVDASGLSPAVVRHFVFGFDTAASALLSEIAALRGEVDRLRTAVSKSNEEICQSLGKALGYPWFKDDQANFPGSTETDGVCVGDHVAESIADEAARRLTQAERQRDELRKALEPFARAAEKLDGLWSEDDWRWNDSVRSGVTVRDIRLARQALANQGADQ</sequence>
<gene>
    <name evidence="2" type="ORF">HNP32_003467</name>
</gene>
<proteinExistence type="predicted"/>
<dbReference type="AlphaFoldDB" id="A0A7W7IT25"/>
<accession>A0A7W7IT25</accession>
<evidence type="ECO:0000313" key="2">
    <source>
        <dbReference type="EMBL" id="MBB4799707.1"/>
    </source>
</evidence>
<evidence type="ECO:0000313" key="3">
    <source>
        <dbReference type="Proteomes" id="UP000539957"/>
    </source>
</evidence>
<evidence type="ECO:0000256" key="1">
    <source>
        <dbReference type="SAM" id="Coils"/>
    </source>
</evidence>
<dbReference type="EMBL" id="JACHKY010000007">
    <property type="protein sequence ID" value="MBB4799707.1"/>
    <property type="molecule type" value="Genomic_DNA"/>
</dbReference>
<reference evidence="2 3" key="1">
    <citation type="submission" date="2020-08" db="EMBL/GenBank/DDBJ databases">
        <title>Functional genomics of gut bacteria from endangered species of beetles.</title>
        <authorList>
            <person name="Carlos-Shanley C."/>
        </authorList>
    </citation>
    <scope>NUCLEOTIDE SEQUENCE [LARGE SCALE GENOMIC DNA]</scope>
    <source>
        <strain evidence="2 3">S00123</strain>
    </source>
</reference>
<dbReference type="RefSeq" id="WP_184273488.1">
    <property type="nucleotide sequence ID" value="NZ_JACHKY010000007.1"/>
</dbReference>
<keyword evidence="3" id="KW-1185">Reference proteome</keyword>
<comment type="caution">
    <text evidence="2">The sequence shown here is derived from an EMBL/GenBank/DDBJ whole genome shotgun (WGS) entry which is preliminary data.</text>
</comment>
<dbReference type="Proteomes" id="UP000539957">
    <property type="component" value="Unassembled WGS sequence"/>
</dbReference>
<feature type="coiled-coil region" evidence="1">
    <location>
        <begin position="49"/>
        <end position="76"/>
    </location>
</feature>
<protein>
    <submittedName>
        <fullName evidence="2">Uncharacterized protein</fullName>
    </submittedName>
</protein>
<organism evidence="2 3">
    <name type="scientific">Brevundimonas bullata</name>
    <dbReference type="NCBI Taxonomy" id="13160"/>
    <lineage>
        <taxon>Bacteria</taxon>
        <taxon>Pseudomonadati</taxon>
        <taxon>Pseudomonadota</taxon>
        <taxon>Alphaproteobacteria</taxon>
        <taxon>Caulobacterales</taxon>
        <taxon>Caulobacteraceae</taxon>
        <taxon>Brevundimonas</taxon>
    </lineage>
</organism>